<keyword evidence="4" id="KW-1185">Reference proteome</keyword>
<dbReference type="Gene3D" id="3.30.420.40">
    <property type="match status" value="1"/>
</dbReference>
<dbReference type="InterPro" id="IPR013126">
    <property type="entry name" value="Hsp_70_fam"/>
</dbReference>
<dbReference type="Pfam" id="PF00012">
    <property type="entry name" value="HSP70"/>
    <property type="match status" value="1"/>
</dbReference>
<dbReference type="GO" id="GO:0140662">
    <property type="term" value="F:ATP-dependent protein folding chaperone"/>
    <property type="evidence" value="ECO:0007669"/>
    <property type="project" value="InterPro"/>
</dbReference>
<keyword evidence="1" id="KW-0547">Nucleotide-binding</keyword>
<keyword evidence="2" id="KW-0067">ATP-binding</keyword>
<evidence type="ECO:0000256" key="2">
    <source>
        <dbReference type="ARBA" id="ARBA00022840"/>
    </source>
</evidence>
<reference evidence="3 4" key="1">
    <citation type="journal article" date="2020" name="BMC Genomics">
        <title>Correction to: Identification and distribution of gene clusters required for synthesis of sphingolipid metabolism inhibitors in diverse species of the filamentous fungus Fusarium.</title>
        <authorList>
            <person name="Kim H.S."/>
            <person name="Lohmar J.M."/>
            <person name="Busman M."/>
            <person name="Brown D.W."/>
            <person name="Naumann T.A."/>
            <person name="Divon H.H."/>
            <person name="Lysoe E."/>
            <person name="Uhlig S."/>
            <person name="Proctor R.H."/>
        </authorList>
    </citation>
    <scope>NUCLEOTIDE SEQUENCE [LARGE SCALE GENOMIC DNA]</scope>
    <source>
        <strain evidence="3 4">NRRL 25214</strain>
    </source>
</reference>
<evidence type="ECO:0000313" key="3">
    <source>
        <dbReference type="EMBL" id="KAF5235422.1"/>
    </source>
</evidence>
<dbReference type="PANTHER" id="PTHR45639">
    <property type="entry name" value="HSC70CB, ISOFORM G-RELATED"/>
    <property type="match status" value="1"/>
</dbReference>
<protein>
    <recommendedName>
        <fullName evidence="5">Heat shock protein 70</fullName>
    </recommendedName>
</protein>
<evidence type="ECO:0000256" key="1">
    <source>
        <dbReference type="ARBA" id="ARBA00022741"/>
    </source>
</evidence>
<dbReference type="Proteomes" id="UP000573603">
    <property type="component" value="Unassembled WGS sequence"/>
</dbReference>
<comment type="caution">
    <text evidence="3">The sequence shown here is derived from an EMBL/GenBank/DDBJ whole genome shotgun (WGS) entry which is preliminary data.</text>
</comment>
<dbReference type="EMBL" id="JABEVY010000352">
    <property type="protein sequence ID" value="KAF5235422.1"/>
    <property type="molecule type" value="Genomic_DNA"/>
</dbReference>
<feature type="non-terminal residue" evidence="3">
    <location>
        <position position="1"/>
    </location>
</feature>
<dbReference type="SUPFAM" id="SSF53067">
    <property type="entry name" value="Actin-like ATPase domain"/>
    <property type="match status" value="1"/>
</dbReference>
<evidence type="ECO:0000313" key="4">
    <source>
        <dbReference type="Proteomes" id="UP000573603"/>
    </source>
</evidence>
<gene>
    <name evidence="3" type="ORF">FANTH_11721</name>
</gene>
<organism evidence="3 4">
    <name type="scientific">Fusarium anthophilum</name>
    <dbReference type="NCBI Taxonomy" id="48485"/>
    <lineage>
        <taxon>Eukaryota</taxon>
        <taxon>Fungi</taxon>
        <taxon>Dikarya</taxon>
        <taxon>Ascomycota</taxon>
        <taxon>Pezizomycotina</taxon>
        <taxon>Sordariomycetes</taxon>
        <taxon>Hypocreomycetidae</taxon>
        <taxon>Hypocreales</taxon>
        <taxon>Nectriaceae</taxon>
        <taxon>Fusarium</taxon>
        <taxon>Fusarium fujikuroi species complex</taxon>
    </lineage>
</organism>
<dbReference type="PRINTS" id="PR00301">
    <property type="entry name" value="HEATSHOCK70"/>
</dbReference>
<dbReference type="GO" id="GO:0005524">
    <property type="term" value="F:ATP binding"/>
    <property type="evidence" value="ECO:0007669"/>
    <property type="project" value="UniProtKB-KW"/>
</dbReference>
<name>A0A8H4YVQ9_9HYPO</name>
<dbReference type="InterPro" id="IPR043129">
    <property type="entry name" value="ATPase_NBD"/>
</dbReference>
<sequence length="202" mass="22314">MQRTQDKAPVAGFDLGSANSSVAAVDNEGKPYYIELGRERTTVPATWFIEDDGQWLVATRNTTVIPEGCVLVKDVKRIIGRGPHDGLLMQDIKNWGFPFQMSEKGYLFCQVGEDEVRPVEFLALQLMFLANEFAKFTQEAAGFCAIAIPAYFGDPQRQAILDAAKIAGFPRTILINEPTAAAIAYLTKYPGIEGNYFLVIDP</sequence>
<accession>A0A8H4YVQ9</accession>
<proteinExistence type="predicted"/>
<dbReference type="AlphaFoldDB" id="A0A8H4YVQ9"/>
<evidence type="ECO:0008006" key="5">
    <source>
        <dbReference type="Google" id="ProtNLM"/>
    </source>
</evidence>